<dbReference type="GO" id="GO:0006457">
    <property type="term" value="P:protein folding"/>
    <property type="evidence" value="ECO:0007669"/>
    <property type="project" value="UniProtKB-UniRule"/>
</dbReference>
<reference evidence="5" key="1">
    <citation type="submission" date="2021-01" db="EMBL/GenBank/DDBJ databases">
        <authorList>
            <person name="Corre E."/>
            <person name="Pelletier E."/>
            <person name="Niang G."/>
            <person name="Scheremetjew M."/>
            <person name="Finn R."/>
            <person name="Kale V."/>
            <person name="Holt S."/>
            <person name="Cochrane G."/>
            <person name="Meng A."/>
            <person name="Brown T."/>
            <person name="Cohen L."/>
        </authorList>
    </citation>
    <scope>NUCLEOTIDE SEQUENCE</scope>
    <source>
        <strain evidence="5">CCMP1661</strain>
    </source>
</reference>
<evidence type="ECO:0000256" key="2">
    <source>
        <dbReference type="ARBA" id="ARBA00023186"/>
    </source>
</evidence>
<gene>
    <name evidence="5" type="ORF">FJAP1339_LOCUS4776</name>
</gene>
<dbReference type="AlphaFoldDB" id="A0A7S2Y0F3"/>
<dbReference type="InterPro" id="IPR004127">
    <property type="entry name" value="Prefoldin_subunit_alpha"/>
</dbReference>
<dbReference type="InterPro" id="IPR009053">
    <property type="entry name" value="Prefoldin"/>
</dbReference>
<dbReference type="InterPro" id="IPR016655">
    <property type="entry name" value="PFD3"/>
</dbReference>
<dbReference type="Gene3D" id="1.10.287.370">
    <property type="match status" value="1"/>
</dbReference>
<keyword evidence="2 3" id="KW-0143">Chaperone</keyword>
<dbReference type="GO" id="GO:0005737">
    <property type="term" value="C:cytoplasm"/>
    <property type="evidence" value="ECO:0007669"/>
    <property type="project" value="TreeGrafter"/>
</dbReference>
<name>A0A7S2Y0F3_9STRA</name>
<dbReference type="PANTHER" id="PTHR12409:SF0">
    <property type="entry name" value="PREFOLDIN SUBUNIT 3"/>
    <property type="match status" value="1"/>
</dbReference>
<dbReference type="EMBL" id="HBHR01010022">
    <property type="protein sequence ID" value="CAD9862244.1"/>
    <property type="molecule type" value="Transcribed_RNA"/>
</dbReference>
<dbReference type="GO" id="GO:0016272">
    <property type="term" value="C:prefoldin complex"/>
    <property type="evidence" value="ECO:0007669"/>
    <property type="project" value="UniProtKB-UniRule"/>
</dbReference>
<dbReference type="FunFam" id="1.10.287.370:FF:000001">
    <property type="entry name" value="Prefoldin subunit 3"/>
    <property type="match status" value="1"/>
</dbReference>
<sequence length="205" mass="23282">MAEVAEGTVAAEAKNIDVQNQLTKGSNPRGIPGAIFIEDVENFVNDIDHPIETIIGAFNELHRKYKFMESQQIQHKASYMQKVPEIERAISLVKYLVENKESEEDVIATYSLADTVYAKAKIEHQQGKVCLWLGANVMVEYTYDEALTLLEANLQKAKEKRATTTEDLEFLRNQVITVEVNMARVFNHNVKLRRLLAEASGEERK</sequence>
<dbReference type="PANTHER" id="PTHR12409">
    <property type="entry name" value="PREFOLDIN SUBUNIT 3"/>
    <property type="match status" value="1"/>
</dbReference>
<dbReference type="PIRSF" id="PIRSF016396">
    <property type="entry name" value="Prefoldin_subunit_3"/>
    <property type="match status" value="1"/>
</dbReference>
<dbReference type="CDD" id="cd23156">
    <property type="entry name" value="Prefoldin_3"/>
    <property type="match status" value="1"/>
</dbReference>
<proteinExistence type="inferred from homology"/>
<accession>A0A7S2Y0F3</accession>
<dbReference type="GO" id="GO:0007017">
    <property type="term" value="P:microtubule-based process"/>
    <property type="evidence" value="ECO:0007669"/>
    <property type="project" value="TreeGrafter"/>
</dbReference>
<comment type="subunit">
    <text evidence="3">Heterohexamer of two PFD-alpha type and four PFD-beta type subunits.</text>
</comment>
<evidence type="ECO:0000313" key="5">
    <source>
        <dbReference type="EMBL" id="CAD9862244.1"/>
    </source>
</evidence>
<evidence type="ECO:0000256" key="4">
    <source>
        <dbReference type="SAM" id="Coils"/>
    </source>
</evidence>
<evidence type="ECO:0000256" key="3">
    <source>
        <dbReference type="PIRNR" id="PIRNR016396"/>
    </source>
</evidence>
<dbReference type="Pfam" id="PF02996">
    <property type="entry name" value="Prefoldin"/>
    <property type="match status" value="1"/>
</dbReference>
<comment type="similarity">
    <text evidence="1 3">Belongs to the prefoldin subunit alpha family.</text>
</comment>
<feature type="coiled-coil region" evidence="4">
    <location>
        <begin position="147"/>
        <end position="174"/>
    </location>
</feature>
<protein>
    <recommendedName>
        <fullName evidence="3">Prefoldin subunit 3</fullName>
    </recommendedName>
</protein>
<organism evidence="5">
    <name type="scientific">Fibrocapsa japonica</name>
    <dbReference type="NCBI Taxonomy" id="94617"/>
    <lineage>
        <taxon>Eukaryota</taxon>
        <taxon>Sar</taxon>
        <taxon>Stramenopiles</taxon>
        <taxon>Ochrophyta</taxon>
        <taxon>Raphidophyceae</taxon>
        <taxon>Chattonellales</taxon>
        <taxon>Chattonellaceae</taxon>
        <taxon>Fibrocapsa</taxon>
    </lineage>
</organism>
<dbReference type="GO" id="GO:0015631">
    <property type="term" value="F:tubulin binding"/>
    <property type="evidence" value="ECO:0007669"/>
    <property type="project" value="TreeGrafter"/>
</dbReference>
<evidence type="ECO:0000256" key="1">
    <source>
        <dbReference type="ARBA" id="ARBA00010048"/>
    </source>
</evidence>
<dbReference type="GO" id="GO:0007021">
    <property type="term" value="P:tubulin complex assembly"/>
    <property type="evidence" value="ECO:0007669"/>
    <property type="project" value="TreeGrafter"/>
</dbReference>
<dbReference type="SUPFAM" id="SSF46579">
    <property type="entry name" value="Prefoldin"/>
    <property type="match status" value="1"/>
</dbReference>
<keyword evidence="4" id="KW-0175">Coiled coil</keyword>
<comment type="function">
    <text evidence="3">Binds specifically to cytosolic chaperonin (c-CPN) and transfers target proteins to it. Binds to nascent polypeptide chain and promotes folding in an environment in which there are many competing pathways for nonnative proteins.</text>
</comment>